<dbReference type="AlphaFoldDB" id="A0A317PIS6"/>
<accession>A0A317PIS6</accession>
<name>A0A317PIS6_9ENTR</name>
<dbReference type="Proteomes" id="UP000246744">
    <property type="component" value="Unassembled WGS sequence"/>
</dbReference>
<dbReference type="RefSeq" id="WP_245930185.1">
    <property type="nucleotide sequence ID" value="NZ_QGTS01000028.1"/>
</dbReference>
<evidence type="ECO:0000313" key="2">
    <source>
        <dbReference type="Proteomes" id="UP000246744"/>
    </source>
</evidence>
<evidence type="ECO:0000313" key="1">
    <source>
        <dbReference type="EMBL" id="PWV99574.1"/>
    </source>
</evidence>
<sequence>MYDNRAVAMSCVVKYGLAPSQNSLLWRKEMKFKLVKQSLNVVWISPIITPLMFSPEWFRRYELLREEDINNSNSNFGPDTIVTDYGWIEIQCSPTKAVFQLSRSGLESALADLTSSIFAMFEHAETKAIGINTLYTYNFDDKNDWENIGNALVPKDLWNNNNNSKILLNDVEYHYGMKNLVIAIENATPKDSDSYSETINVTYAPIKKSDNINYGLHIQYNHELRILEDKKSVEFTNLLREIIPKQINEALKNDINSHEAMFRRVLS</sequence>
<keyword evidence="2" id="KW-1185">Reference proteome</keyword>
<gene>
    <name evidence="1" type="ORF">DES37_1285</name>
</gene>
<organism evidence="1 2">
    <name type="scientific">Mangrovibacter plantisponsor</name>
    <dbReference type="NCBI Taxonomy" id="451513"/>
    <lineage>
        <taxon>Bacteria</taxon>
        <taxon>Pseudomonadati</taxon>
        <taxon>Pseudomonadota</taxon>
        <taxon>Gammaproteobacteria</taxon>
        <taxon>Enterobacterales</taxon>
        <taxon>Enterobacteriaceae</taxon>
        <taxon>Mangrovibacter</taxon>
    </lineage>
</organism>
<evidence type="ECO:0008006" key="3">
    <source>
        <dbReference type="Google" id="ProtNLM"/>
    </source>
</evidence>
<comment type="caution">
    <text evidence="1">The sequence shown here is derived from an EMBL/GenBank/DDBJ whole genome shotgun (WGS) entry which is preliminary data.</text>
</comment>
<proteinExistence type="predicted"/>
<dbReference type="EMBL" id="QGTS01000028">
    <property type="protein sequence ID" value="PWV99574.1"/>
    <property type="molecule type" value="Genomic_DNA"/>
</dbReference>
<protein>
    <recommendedName>
        <fullName evidence="3">TIGR04255 family protein</fullName>
    </recommendedName>
</protein>
<reference evidence="1 2" key="1">
    <citation type="submission" date="2018-05" db="EMBL/GenBank/DDBJ databases">
        <title>Genomic Encyclopedia of Type Strains, Phase IV (KMG-IV): sequencing the most valuable type-strain genomes for metagenomic binning, comparative biology and taxonomic classification.</title>
        <authorList>
            <person name="Goeker M."/>
        </authorList>
    </citation>
    <scope>NUCLEOTIDE SEQUENCE [LARGE SCALE GENOMIC DNA]</scope>
    <source>
        <strain evidence="1 2">DSM 19579</strain>
    </source>
</reference>